<keyword evidence="1" id="KW-0812">Transmembrane</keyword>
<feature type="transmembrane region" description="Helical" evidence="1">
    <location>
        <begin position="14"/>
        <end position="37"/>
    </location>
</feature>
<dbReference type="EMBL" id="JBAKFJ010000002">
    <property type="protein sequence ID" value="MEX0387304.1"/>
    <property type="molecule type" value="Genomic_DNA"/>
</dbReference>
<gene>
    <name evidence="2" type="ORF">V6X64_09940</name>
</gene>
<organism evidence="2 3">
    <name type="scientific">Spiribacter onubensis</name>
    <dbReference type="NCBI Taxonomy" id="3122420"/>
    <lineage>
        <taxon>Bacteria</taxon>
        <taxon>Pseudomonadati</taxon>
        <taxon>Pseudomonadota</taxon>
        <taxon>Gammaproteobacteria</taxon>
        <taxon>Chromatiales</taxon>
        <taxon>Ectothiorhodospiraceae</taxon>
        <taxon>Spiribacter</taxon>
    </lineage>
</organism>
<keyword evidence="3" id="KW-1185">Reference proteome</keyword>
<evidence type="ECO:0000256" key="1">
    <source>
        <dbReference type="SAM" id="Phobius"/>
    </source>
</evidence>
<dbReference type="Proteomes" id="UP001556653">
    <property type="component" value="Unassembled WGS sequence"/>
</dbReference>
<evidence type="ECO:0000313" key="2">
    <source>
        <dbReference type="EMBL" id="MEX0387304.1"/>
    </source>
</evidence>
<proteinExistence type="predicted"/>
<protein>
    <submittedName>
        <fullName evidence="2">FixH family protein</fullName>
    </submittedName>
</protein>
<dbReference type="Pfam" id="PF05751">
    <property type="entry name" value="FixH"/>
    <property type="match status" value="1"/>
</dbReference>
<dbReference type="InterPro" id="IPR008620">
    <property type="entry name" value="FixH"/>
</dbReference>
<keyword evidence="1" id="KW-1133">Transmembrane helix</keyword>
<dbReference type="RefSeq" id="WP_367967967.1">
    <property type="nucleotide sequence ID" value="NZ_JBAKFI010000005.1"/>
</dbReference>
<keyword evidence="1" id="KW-0472">Membrane</keyword>
<comment type="caution">
    <text evidence="2">The sequence shown here is derived from an EMBL/GenBank/DDBJ whole genome shotgun (WGS) entry which is preliminary data.</text>
</comment>
<sequence length="169" mass="18553">MQTTVDNTPWYRQFWAWFVIVPPLTAVVAGISTVVIANRHADNLVTGDFEKVGLGYQSTSKARAEAARLGLSAEISLPRADGTVRLWLGGAHDYPQQLDVRLAHATQGDRDQRIRLVRVDGQRYEGRLPQAIDQRHYLIITDPAEVWRLEGRIGAGATEARLGAGAGAP</sequence>
<reference evidence="2 3" key="1">
    <citation type="submission" date="2024-02" db="EMBL/GenBank/DDBJ databases">
        <title>New especies of Spiribacter isolated from saline water.</title>
        <authorList>
            <person name="Leon M.J."/>
            <person name="De La Haba R."/>
            <person name="Sanchez-Porro C."/>
            <person name="Ventosa A."/>
        </authorList>
    </citation>
    <scope>NUCLEOTIDE SEQUENCE [LARGE SCALE GENOMIC DNA]</scope>
    <source>
        <strain evidence="3">ag22IC4-227</strain>
    </source>
</reference>
<name>A0ABV3SE45_9GAMM</name>
<evidence type="ECO:0000313" key="3">
    <source>
        <dbReference type="Proteomes" id="UP001556653"/>
    </source>
</evidence>
<accession>A0ABV3SE45</accession>